<sequence length="360" mass="39354">MSRLILDDDTGIDGRGIVRDDVVAEWGPPPGPLDWAVEDWQPEPEIVAWARLGPWEAVLARIGRHAQLGVRRDGRRPDWHGLSKSPDDMNRGMVGSTLLAPGRLADVTAVTRRDEFTGIQVQGAERVQQMVVPRIVEHPPGEELDPAQARHAVTTAAAQAPGAPLDLPAELTRELLHRLRRTPTEVVRIAVGLRVAETWRLPDGFEIPVVYDVAPGTAQGYVLDEDTGAALTTLHACRNHHLAGALAWCAHCLNPTCAACSESVRPCRLCQGAVCGDCLATPDGRCPACARLAKVGRFARGRYGVSAGGSAWHSEVPNVQVTVRQERNYWTVERWDRYGRVTVPLDPHTVQALRGWLSAR</sequence>
<accession>A0A919TM38</accession>
<keyword evidence="3" id="KW-1185">Reference proteome</keyword>
<organism evidence="2 3">
    <name type="scientific">Actinoplanes siamensis</name>
    <dbReference type="NCBI Taxonomy" id="1223317"/>
    <lineage>
        <taxon>Bacteria</taxon>
        <taxon>Bacillati</taxon>
        <taxon>Actinomycetota</taxon>
        <taxon>Actinomycetes</taxon>
        <taxon>Micromonosporales</taxon>
        <taxon>Micromonosporaceae</taxon>
        <taxon>Actinoplanes</taxon>
    </lineage>
</organism>
<feature type="region of interest" description="Disordered" evidence="1">
    <location>
        <begin position="73"/>
        <end position="92"/>
    </location>
</feature>
<gene>
    <name evidence="2" type="ORF">Asi03nite_42080</name>
</gene>
<dbReference type="AlphaFoldDB" id="A0A919TM38"/>
<protein>
    <submittedName>
        <fullName evidence="2">Uncharacterized protein</fullName>
    </submittedName>
</protein>
<evidence type="ECO:0000313" key="2">
    <source>
        <dbReference type="EMBL" id="GIF06670.1"/>
    </source>
</evidence>
<dbReference type="RefSeq" id="WP_203682102.1">
    <property type="nucleotide sequence ID" value="NZ_BOMW01000037.1"/>
</dbReference>
<proteinExistence type="predicted"/>
<comment type="caution">
    <text evidence="2">The sequence shown here is derived from an EMBL/GenBank/DDBJ whole genome shotgun (WGS) entry which is preliminary data.</text>
</comment>
<evidence type="ECO:0000256" key="1">
    <source>
        <dbReference type="SAM" id="MobiDB-lite"/>
    </source>
</evidence>
<evidence type="ECO:0000313" key="3">
    <source>
        <dbReference type="Proteomes" id="UP000629619"/>
    </source>
</evidence>
<reference evidence="2" key="1">
    <citation type="submission" date="2021-01" db="EMBL/GenBank/DDBJ databases">
        <title>Whole genome shotgun sequence of Actinoplanes siamensis NBRC 109076.</title>
        <authorList>
            <person name="Komaki H."/>
            <person name="Tamura T."/>
        </authorList>
    </citation>
    <scope>NUCLEOTIDE SEQUENCE</scope>
    <source>
        <strain evidence="2">NBRC 109076</strain>
    </source>
</reference>
<feature type="compositionally biased region" description="Basic and acidic residues" evidence="1">
    <location>
        <begin position="73"/>
        <end position="90"/>
    </location>
</feature>
<name>A0A919TM38_9ACTN</name>
<dbReference type="EMBL" id="BOMW01000037">
    <property type="protein sequence ID" value="GIF06670.1"/>
    <property type="molecule type" value="Genomic_DNA"/>
</dbReference>
<dbReference type="Proteomes" id="UP000629619">
    <property type="component" value="Unassembled WGS sequence"/>
</dbReference>